<accession>A0ABQ7CSS3</accession>
<feature type="region of interest" description="Disordered" evidence="1">
    <location>
        <begin position="53"/>
        <end position="72"/>
    </location>
</feature>
<feature type="region of interest" description="Disordered" evidence="1">
    <location>
        <begin position="1"/>
        <end position="29"/>
    </location>
</feature>
<feature type="compositionally biased region" description="Polar residues" evidence="1">
    <location>
        <begin position="1"/>
        <end position="16"/>
    </location>
</feature>
<protein>
    <submittedName>
        <fullName evidence="2">Uncharacterized protein</fullName>
    </submittedName>
</protein>
<organism evidence="2 3">
    <name type="scientific">Brassica cretica</name>
    <name type="common">Mustard</name>
    <dbReference type="NCBI Taxonomy" id="69181"/>
    <lineage>
        <taxon>Eukaryota</taxon>
        <taxon>Viridiplantae</taxon>
        <taxon>Streptophyta</taxon>
        <taxon>Embryophyta</taxon>
        <taxon>Tracheophyta</taxon>
        <taxon>Spermatophyta</taxon>
        <taxon>Magnoliopsida</taxon>
        <taxon>eudicotyledons</taxon>
        <taxon>Gunneridae</taxon>
        <taxon>Pentapetalae</taxon>
        <taxon>rosids</taxon>
        <taxon>malvids</taxon>
        <taxon>Brassicales</taxon>
        <taxon>Brassicaceae</taxon>
        <taxon>Brassiceae</taxon>
        <taxon>Brassica</taxon>
    </lineage>
</organism>
<evidence type="ECO:0000256" key="1">
    <source>
        <dbReference type="SAM" id="MobiDB-lite"/>
    </source>
</evidence>
<proteinExistence type="predicted"/>
<evidence type="ECO:0000313" key="2">
    <source>
        <dbReference type="EMBL" id="KAF3563097.1"/>
    </source>
</evidence>
<keyword evidence="3" id="KW-1185">Reference proteome</keyword>
<dbReference type="EMBL" id="QGKV02000759">
    <property type="protein sequence ID" value="KAF3563097.1"/>
    <property type="molecule type" value="Genomic_DNA"/>
</dbReference>
<reference evidence="2 3" key="1">
    <citation type="journal article" date="2020" name="BMC Genomics">
        <title>Intraspecific diversification of the crop wild relative Brassica cretica Lam. using demographic model selection.</title>
        <authorList>
            <person name="Kioukis A."/>
            <person name="Michalopoulou V.A."/>
            <person name="Briers L."/>
            <person name="Pirintsos S."/>
            <person name="Studholme D.J."/>
            <person name="Pavlidis P."/>
            <person name="Sarris P.F."/>
        </authorList>
    </citation>
    <scope>NUCLEOTIDE SEQUENCE [LARGE SCALE GENOMIC DNA]</scope>
    <source>
        <strain evidence="3">cv. PFS-1207/04</strain>
    </source>
</reference>
<evidence type="ECO:0000313" key="3">
    <source>
        <dbReference type="Proteomes" id="UP000266723"/>
    </source>
</evidence>
<sequence length="232" mass="26798">MGVKPSSTKKAVQKPQSKPVVETPLTRTEKKRNKGFETWLESFKARIHQSITNPRPSSVLEEDQEAKDIEPELSTVYVRAESKDDLGPIFDEEEEPFDYPHQGPLLVTRRHLDDDLGSIFDEEDDHLDDDSVPIFDEEEEPEALVQPFVCKEYDPVKLLRHEEGLQHFIFEPGEETPKPLIMVCLIGLIHEVLDREKLMGLIQNVEALFQIKKSVFEIVQEKPNKNLHFMVE</sequence>
<gene>
    <name evidence="2" type="ORF">DY000_02017418</name>
</gene>
<name>A0ABQ7CSS3_BRACR</name>
<comment type="caution">
    <text evidence="2">The sequence shown here is derived from an EMBL/GenBank/DDBJ whole genome shotgun (WGS) entry which is preliminary data.</text>
</comment>
<dbReference type="Proteomes" id="UP000266723">
    <property type="component" value="Unassembled WGS sequence"/>
</dbReference>